<keyword evidence="15" id="KW-1185">Reference proteome</keyword>
<accession>A0A1Y6C9T4</accession>
<dbReference type="PANTHER" id="PTHR11351:SF31">
    <property type="entry name" value="DESATURASE 1, ISOFORM A-RELATED"/>
    <property type="match status" value="1"/>
</dbReference>
<dbReference type="GO" id="GO:0006633">
    <property type="term" value="P:fatty acid biosynthetic process"/>
    <property type="evidence" value="ECO:0007669"/>
    <property type="project" value="UniProtKB-KW"/>
</dbReference>
<dbReference type="OrthoDB" id="5298118at2"/>
<keyword evidence="4 12" id="KW-0812">Transmembrane</keyword>
<evidence type="ECO:0000313" key="14">
    <source>
        <dbReference type="EMBL" id="SMF53427.1"/>
    </source>
</evidence>
<dbReference type="CDD" id="cd03505">
    <property type="entry name" value="Delta9-FADS-like"/>
    <property type="match status" value="1"/>
</dbReference>
<dbReference type="STRING" id="1513793.SAMN06296036_116123"/>
<sequence>MSLKYVKPAGFSLLAIHGLALISLFWLQWELQWVLLCIGSYYIRMFGITAGFHRLFSHKSFKAKRWYQFLLGALGTAAIQRGPIWWAAIHRHHHRHSDKTLDIHSPKAHGFFQSHLGWVFDRSYKSVTQDHVKDLQKFPEIVWLDRHYLVPPAIYGAILLAIFGWQGFLWGFLISTVLLWHGTFLINSLCHIVGSRRFETRDDSRNSFLLALLTMGEGWHNNHHFYPGSARQGFYWWEVDFSYYLIKLSALLGWVTAIKEPIGLKNLKLSPR</sequence>
<dbReference type="GO" id="GO:0016020">
    <property type="term" value="C:membrane"/>
    <property type="evidence" value="ECO:0007669"/>
    <property type="project" value="UniProtKB-SubCell"/>
</dbReference>
<reference evidence="15" key="1">
    <citation type="submission" date="2017-04" db="EMBL/GenBank/DDBJ databases">
        <authorList>
            <person name="Varghese N."/>
            <person name="Submissions S."/>
        </authorList>
    </citation>
    <scope>NUCLEOTIDE SEQUENCE [LARGE SCALE GENOMIC DNA]</scope>
    <source>
        <strain evidence="15">RKEM611</strain>
    </source>
</reference>
<feature type="transmembrane region" description="Helical" evidence="12">
    <location>
        <begin position="9"/>
        <end position="27"/>
    </location>
</feature>
<keyword evidence="8" id="KW-0408">Iron</keyword>
<dbReference type="Proteomes" id="UP000192907">
    <property type="component" value="Unassembled WGS sequence"/>
</dbReference>
<evidence type="ECO:0000256" key="12">
    <source>
        <dbReference type="SAM" id="Phobius"/>
    </source>
</evidence>
<comment type="similarity">
    <text evidence="2">Belongs to the fatty acid desaturase type 2 family.</text>
</comment>
<feature type="domain" description="Fatty acid desaturase" evidence="13">
    <location>
        <begin position="33"/>
        <end position="228"/>
    </location>
</feature>
<dbReference type="GO" id="GO:0016717">
    <property type="term" value="F:oxidoreductase activity, acting on paired donors, with oxidation of a pair of donors resulting in the reduction of molecular oxygen to two molecules of water"/>
    <property type="evidence" value="ECO:0007669"/>
    <property type="project" value="InterPro"/>
</dbReference>
<name>A0A1Y6C9T4_9BACT</name>
<evidence type="ECO:0000256" key="7">
    <source>
        <dbReference type="ARBA" id="ARBA00023002"/>
    </source>
</evidence>
<keyword evidence="3" id="KW-0444">Lipid biosynthesis</keyword>
<dbReference type="AlphaFoldDB" id="A0A1Y6C9T4"/>
<dbReference type="PRINTS" id="PR00075">
    <property type="entry name" value="FACDDSATRASE"/>
</dbReference>
<comment type="subcellular location">
    <subcellularLocation>
        <location evidence="1">Membrane</location>
        <topology evidence="1">Multi-pass membrane protein</topology>
    </subcellularLocation>
</comment>
<evidence type="ECO:0000256" key="4">
    <source>
        <dbReference type="ARBA" id="ARBA00022692"/>
    </source>
</evidence>
<evidence type="ECO:0000256" key="9">
    <source>
        <dbReference type="ARBA" id="ARBA00023098"/>
    </source>
</evidence>
<evidence type="ECO:0000256" key="3">
    <source>
        <dbReference type="ARBA" id="ARBA00022516"/>
    </source>
</evidence>
<keyword evidence="6 12" id="KW-1133">Transmembrane helix</keyword>
<proteinExistence type="inferred from homology"/>
<dbReference type="PANTHER" id="PTHR11351">
    <property type="entry name" value="ACYL-COA DESATURASE"/>
    <property type="match status" value="1"/>
</dbReference>
<dbReference type="InterPro" id="IPR005804">
    <property type="entry name" value="FA_desaturase_dom"/>
</dbReference>
<dbReference type="EMBL" id="FWZT01000016">
    <property type="protein sequence ID" value="SMF53427.1"/>
    <property type="molecule type" value="Genomic_DNA"/>
</dbReference>
<dbReference type="Pfam" id="PF00487">
    <property type="entry name" value="FA_desaturase"/>
    <property type="match status" value="1"/>
</dbReference>
<organism evidence="14 15">
    <name type="scientific">Pseudobacteriovorax antillogorgiicola</name>
    <dbReference type="NCBI Taxonomy" id="1513793"/>
    <lineage>
        <taxon>Bacteria</taxon>
        <taxon>Pseudomonadati</taxon>
        <taxon>Bdellovibrionota</taxon>
        <taxon>Oligoflexia</taxon>
        <taxon>Oligoflexales</taxon>
        <taxon>Pseudobacteriovoracaceae</taxon>
        <taxon>Pseudobacteriovorax</taxon>
    </lineage>
</organism>
<evidence type="ECO:0000256" key="6">
    <source>
        <dbReference type="ARBA" id="ARBA00022989"/>
    </source>
</evidence>
<feature type="transmembrane region" description="Helical" evidence="12">
    <location>
        <begin position="33"/>
        <end position="56"/>
    </location>
</feature>
<protein>
    <submittedName>
        <fullName evidence="14">Delta-9 acyl-phospholipid desaturase</fullName>
    </submittedName>
</protein>
<evidence type="ECO:0000256" key="2">
    <source>
        <dbReference type="ARBA" id="ARBA00008749"/>
    </source>
</evidence>
<feature type="transmembrane region" description="Helical" evidence="12">
    <location>
        <begin position="172"/>
        <end position="194"/>
    </location>
</feature>
<evidence type="ECO:0000259" key="13">
    <source>
        <dbReference type="Pfam" id="PF00487"/>
    </source>
</evidence>
<gene>
    <name evidence="14" type="ORF">SAMN06296036_116123</name>
</gene>
<keyword evidence="10 12" id="KW-0472">Membrane</keyword>
<evidence type="ECO:0000256" key="5">
    <source>
        <dbReference type="ARBA" id="ARBA00022832"/>
    </source>
</evidence>
<evidence type="ECO:0000256" key="8">
    <source>
        <dbReference type="ARBA" id="ARBA00023004"/>
    </source>
</evidence>
<keyword evidence="9" id="KW-0443">Lipid metabolism</keyword>
<keyword evidence="11" id="KW-0275">Fatty acid biosynthesis</keyword>
<evidence type="ECO:0000256" key="1">
    <source>
        <dbReference type="ARBA" id="ARBA00004141"/>
    </source>
</evidence>
<evidence type="ECO:0000256" key="11">
    <source>
        <dbReference type="ARBA" id="ARBA00023160"/>
    </source>
</evidence>
<dbReference type="InterPro" id="IPR015876">
    <property type="entry name" value="Acyl-CoA_DS"/>
</dbReference>
<dbReference type="RefSeq" id="WP_132321676.1">
    <property type="nucleotide sequence ID" value="NZ_FWZT01000016.1"/>
</dbReference>
<keyword evidence="7" id="KW-0560">Oxidoreductase</keyword>
<evidence type="ECO:0000256" key="10">
    <source>
        <dbReference type="ARBA" id="ARBA00023136"/>
    </source>
</evidence>
<feature type="transmembrane region" description="Helical" evidence="12">
    <location>
        <begin position="148"/>
        <end position="166"/>
    </location>
</feature>
<evidence type="ECO:0000313" key="15">
    <source>
        <dbReference type="Proteomes" id="UP000192907"/>
    </source>
</evidence>
<keyword evidence="5" id="KW-0276">Fatty acid metabolism</keyword>